<feature type="transmembrane region" description="Helical" evidence="1">
    <location>
        <begin position="363"/>
        <end position="381"/>
    </location>
</feature>
<keyword evidence="1" id="KW-1133">Transmembrane helix</keyword>
<feature type="transmembrane region" description="Helical" evidence="1">
    <location>
        <begin position="292"/>
        <end position="314"/>
    </location>
</feature>
<feature type="transmembrane region" description="Helical" evidence="1">
    <location>
        <begin position="334"/>
        <end position="351"/>
    </location>
</feature>
<accession>A0A6D2IHC2</accession>
<dbReference type="PANTHER" id="PTHR45631">
    <property type="entry name" value="OS07G0107800 PROTEIN-RELATED"/>
    <property type="match status" value="1"/>
</dbReference>
<protein>
    <recommendedName>
        <fullName evidence="4">Leucine-rich repeat-containing N-terminal plant-type domain-containing protein</fullName>
    </recommendedName>
</protein>
<reference evidence="2" key="1">
    <citation type="submission" date="2020-01" db="EMBL/GenBank/DDBJ databases">
        <authorList>
            <person name="Mishra B."/>
        </authorList>
    </citation>
    <scope>NUCLEOTIDE SEQUENCE [LARGE SCALE GENOMIC DNA]</scope>
</reference>
<sequence length="460" mass="51277">MRVSVQRSFVLKSLTNCFLSLAWIIFLLVVSLSSPSMSTSLSSPSMSTSLSSLSMSTSLSSPSMSTSLSSPSMSDGSSSDLFSNGTVVSTSLRDRTCAVSEPHRVHHFSDKANSGPADIATCVTCQEQGYAMEALKESLGIPDAMDWNGDPCLPTGWEGVKCVPDPQESCLVIDQIYLANKGLAGSIIQNITLLHNLTSLNLTKNLLVGIVPTEVYSIKLRNGTYDVSENIGLCGVGLPDVPQCSLFTVIGHGFTVLVVFLSAELIYGVLFMPLTNDEDDEFHQMAYLQGQFRINLAAIYTLFHIIRVNAMNWLIPKPDFDMRVAHYLWRLDKVHQLEMWVMSICAIWAIILRLQRHSRESHILAKFALLSLALSYSTVAMMRVFRVPWLVFVEVTWVMRTIVIMRFLIKVPIIVDLRMWFYTMAVQVLVIIRSLEWVEVVVIALALCKTMVFLNLIMAL</sequence>
<keyword evidence="1" id="KW-0812">Transmembrane</keyword>
<feature type="transmembrane region" description="Helical" evidence="1">
    <location>
        <begin position="441"/>
        <end position="459"/>
    </location>
</feature>
<comment type="caution">
    <text evidence="2">The sequence shown here is derived from an EMBL/GenBank/DDBJ whole genome shotgun (WGS) entry which is preliminary data.</text>
</comment>
<name>A0A6D2IHC2_9BRAS</name>
<dbReference type="InterPro" id="IPR032675">
    <property type="entry name" value="LRR_dom_sf"/>
</dbReference>
<evidence type="ECO:0000313" key="3">
    <source>
        <dbReference type="Proteomes" id="UP000467841"/>
    </source>
</evidence>
<gene>
    <name evidence="2" type="ORF">MERR_LOCUS11673</name>
</gene>
<feature type="transmembrane region" description="Helical" evidence="1">
    <location>
        <begin position="387"/>
        <end position="407"/>
    </location>
</feature>
<dbReference type="AlphaFoldDB" id="A0A6D2IHC2"/>
<evidence type="ECO:0000256" key="1">
    <source>
        <dbReference type="SAM" id="Phobius"/>
    </source>
</evidence>
<evidence type="ECO:0000313" key="2">
    <source>
        <dbReference type="EMBL" id="CAA7024438.1"/>
    </source>
</evidence>
<dbReference type="Gene3D" id="3.80.10.10">
    <property type="entry name" value="Ribonuclease Inhibitor"/>
    <property type="match status" value="1"/>
</dbReference>
<dbReference type="OrthoDB" id="2018673at2759"/>
<proteinExistence type="predicted"/>
<organism evidence="2 3">
    <name type="scientific">Microthlaspi erraticum</name>
    <dbReference type="NCBI Taxonomy" id="1685480"/>
    <lineage>
        <taxon>Eukaryota</taxon>
        <taxon>Viridiplantae</taxon>
        <taxon>Streptophyta</taxon>
        <taxon>Embryophyta</taxon>
        <taxon>Tracheophyta</taxon>
        <taxon>Spermatophyta</taxon>
        <taxon>Magnoliopsida</taxon>
        <taxon>eudicotyledons</taxon>
        <taxon>Gunneridae</taxon>
        <taxon>Pentapetalae</taxon>
        <taxon>rosids</taxon>
        <taxon>malvids</taxon>
        <taxon>Brassicales</taxon>
        <taxon>Brassicaceae</taxon>
        <taxon>Coluteocarpeae</taxon>
        <taxon>Microthlaspi</taxon>
    </lineage>
</organism>
<feature type="transmembrane region" description="Helical" evidence="1">
    <location>
        <begin position="249"/>
        <end position="271"/>
    </location>
</feature>
<dbReference type="PANTHER" id="PTHR45631:SF191">
    <property type="entry name" value="DI-GLUCOSE BINDING PROTEIN WITH LEUCINE-RICH REPEAT DOMAIN-CONTAINING PROTEIN"/>
    <property type="match status" value="1"/>
</dbReference>
<dbReference type="EMBL" id="CACVBM020000888">
    <property type="protein sequence ID" value="CAA7024438.1"/>
    <property type="molecule type" value="Genomic_DNA"/>
</dbReference>
<dbReference type="Proteomes" id="UP000467841">
    <property type="component" value="Unassembled WGS sequence"/>
</dbReference>
<keyword evidence="3" id="KW-1185">Reference proteome</keyword>
<evidence type="ECO:0008006" key="4">
    <source>
        <dbReference type="Google" id="ProtNLM"/>
    </source>
</evidence>
<keyword evidence="1" id="KW-0472">Membrane</keyword>